<dbReference type="Gene3D" id="3.90.550.10">
    <property type="entry name" value="Spore Coat Polysaccharide Biosynthesis Protein SpsA, Chain A"/>
    <property type="match status" value="1"/>
</dbReference>
<feature type="domain" description="Glycosyltransferase 2-like" evidence="1">
    <location>
        <begin position="11"/>
        <end position="141"/>
    </location>
</feature>
<evidence type="ECO:0000313" key="3">
    <source>
        <dbReference type="Proteomes" id="UP000011618"/>
    </source>
</evidence>
<dbReference type="InterPro" id="IPR001173">
    <property type="entry name" value="Glyco_trans_2-like"/>
</dbReference>
<reference evidence="2 3" key="1">
    <citation type="journal article" date="2014" name="PLoS Genet.">
        <title>Phylogenetically driven sequencing of extremely halophilic archaea reveals strategies for static and dynamic osmo-response.</title>
        <authorList>
            <person name="Becker E.A."/>
            <person name="Seitzer P.M."/>
            <person name="Tritt A."/>
            <person name="Larsen D."/>
            <person name="Krusor M."/>
            <person name="Yao A.I."/>
            <person name="Wu D."/>
            <person name="Madern D."/>
            <person name="Eisen J.A."/>
            <person name="Darling A.E."/>
            <person name="Facciotti M.T."/>
        </authorList>
    </citation>
    <scope>NUCLEOTIDE SEQUENCE [LARGE SCALE GENOMIC DNA]</scope>
    <source>
        <strain evidence="2 3">DSM 3751</strain>
    </source>
</reference>
<dbReference type="Pfam" id="PF00535">
    <property type="entry name" value="Glycos_transf_2"/>
    <property type="match status" value="1"/>
</dbReference>
<dbReference type="OrthoDB" id="46222at2157"/>
<protein>
    <submittedName>
        <fullName evidence="2">Sugar transferase-like protein</fullName>
    </submittedName>
</protein>
<dbReference type="SUPFAM" id="SSF53448">
    <property type="entry name" value="Nucleotide-diphospho-sugar transferases"/>
    <property type="match status" value="1"/>
</dbReference>
<evidence type="ECO:0000313" key="2">
    <source>
        <dbReference type="EMBL" id="ELY75969.1"/>
    </source>
</evidence>
<evidence type="ECO:0000259" key="1">
    <source>
        <dbReference type="Pfam" id="PF00535"/>
    </source>
</evidence>
<organism evidence="2 3">
    <name type="scientific">Natrinema pallidum DSM 3751</name>
    <dbReference type="NCBI Taxonomy" id="1227495"/>
    <lineage>
        <taxon>Archaea</taxon>
        <taxon>Methanobacteriati</taxon>
        <taxon>Methanobacteriota</taxon>
        <taxon>Stenosarchaea group</taxon>
        <taxon>Halobacteria</taxon>
        <taxon>Halobacteriales</taxon>
        <taxon>Natrialbaceae</taxon>
        <taxon>Natrinema</taxon>
    </lineage>
</organism>
<dbReference type="AlphaFoldDB" id="L9YPC0"/>
<dbReference type="InterPro" id="IPR050834">
    <property type="entry name" value="Glycosyltransf_2"/>
</dbReference>
<comment type="caution">
    <text evidence="2">The sequence shown here is derived from an EMBL/GenBank/DDBJ whole genome shotgun (WGS) entry which is preliminary data.</text>
</comment>
<dbReference type="PANTHER" id="PTHR43685">
    <property type="entry name" value="GLYCOSYLTRANSFERASE"/>
    <property type="match status" value="1"/>
</dbReference>
<accession>L9YPC0</accession>
<proteinExistence type="predicted"/>
<keyword evidence="2" id="KW-0808">Transferase</keyword>
<gene>
    <name evidence="2" type="ORF">C487_12738</name>
</gene>
<dbReference type="Proteomes" id="UP000011618">
    <property type="component" value="Unassembled WGS sequence"/>
</dbReference>
<dbReference type="InterPro" id="IPR029044">
    <property type="entry name" value="Nucleotide-diphossugar_trans"/>
</dbReference>
<dbReference type="EMBL" id="AOII01000074">
    <property type="protein sequence ID" value="ELY75969.1"/>
    <property type="molecule type" value="Genomic_DNA"/>
</dbReference>
<dbReference type="eggNOG" id="arCOG01385">
    <property type="taxonomic scope" value="Archaea"/>
</dbReference>
<dbReference type="RefSeq" id="WP_006186105.1">
    <property type="nucleotide sequence ID" value="NZ_AOII01000074.1"/>
</dbReference>
<dbReference type="PANTHER" id="PTHR43685:SF2">
    <property type="entry name" value="GLYCOSYLTRANSFERASE 2-LIKE DOMAIN-CONTAINING PROTEIN"/>
    <property type="match status" value="1"/>
</dbReference>
<sequence>MDDERELPEVSVVVPVYNDPEGLQRTLTSLIAQRYDRYEILPVDNNSTDETSDVIASFASEHPDLIHPCEEVTFQSSYAARNSGIESGSGSVFLFLDADMWVEETWVENMVLALRSHDCDYVGCNVKVSTDSDHTVPVRYEKSLSFPVESYLRHKQFAPTCALAVQQEVFETVGLFDHRLVSGGDKEFGQRVYQAGFDQGYAAEVTAYHPARDSFEALFSKAKRLGRGRAQMRYYHPNAGNYPHPLHPINYLPPSPWRLRQRYSGGESVLSLIELYVLEYLLKLIQTSRFVHETTAIKRRSD</sequence>
<dbReference type="GO" id="GO:0016740">
    <property type="term" value="F:transferase activity"/>
    <property type="evidence" value="ECO:0007669"/>
    <property type="project" value="UniProtKB-KW"/>
</dbReference>
<name>L9YPC0_9EURY</name>